<feature type="region of interest" description="Disordered" evidence="5">
    <location>
        <begin position="121"/>
        <end position="141"/>
    </location>
</feature>
<sequence>MTDYKIEELYKEVVAEVLSHVRDAFSDDGADSEALNQLKLLWEDKIQRAAFLAIANKKSAAATSVSRDQARAVTRCVIKRENGEHIQNIVLVPNYKRKSSISDQPLRVVIKRQAQCSKLSQLDGARAGMSDSSSEDDVQTNSCSVENASIDNMEEYRQESQYESSLNSDDDLSDEEGLESLFDSCVIVLCQFEKVTHVRNSWKFRLKSGLVNIQGTEFCFQSCHGEADW</sequence>
<dbReference type="GO" id="GO:0005672">
    <property type="term" value="C:transcription factor TFIIA complex"/>
    <property type="evidence" value="ECO:0007669"/>
    <property type="project" value="InterPro"/>
</dbReference>
<dbReference type="PANTHER" id="PTHR12694">
    <property type="entry name" value="TRANSCRIPTION INITIATION FACTOR IIA SUBUNIT 1"/>
    <property type="match status" value="1"/>
</dbReference>
<dbReference type="Pfam" id="PF03153">
    <property type="entry name" value="TFIIA"/>
    <property type="match status" value="1"/>
</dbReference>
<keyword evidence="4" id="KW-0539">Nucleus</keyword>
<dbReference type="PANTHER" id="PTHR12694:SF8">
    <property type="entry name" value="TRANSCRIPTION INITIATION FACTOR IIA SUBUNIT 1"/>
    <property type="match status" value="1"/>
</dbReference>
<dbReference type="GO" id="GO:0006367">
    <property type="term" value="P:transcription initiation at RNA polymerase II promoter"/>
    <property type="evidence" value="ECO:0007669"/>
    <property type="project" value="InterPro"/>
</dbReference>
<dbReference type="SMART" id="SM01371">
    <property type="entry name" value="TFIIA"/>
    <property type="match status" value="1"/>
</dbReference>
<evidence type="ECO:0000313" key="6">
    <source>
        <dbReference type="Proteomes" id="UP000887572"/>
    </source>
</evidence>
<dbReference type="AlphaFoldDB" id="A0A914GX26"/>
<dbReference type="SUPFAM" id="SSF50784">
    <property type="entry name" value="Transcription factor IIA (TFIIA), beta-barrel domain"/>
    <property type="match status" value="1"/>
</dbReference>
<dbReference type="WBParaSite" id="Gr19_v10_g11954.t1">
    <property type="protein sequence ID" value="Gr19_v10_g11954.t1"/>
    <property type="gene ID" value="Gr19_v10_g11954"/>
</dbReference>
<reference evidence="7" key="1">
    <citation type="submission" date="2022-11" db="UniProtKB">
        <authorList>
            <consortium name="WormBaseParasite"/>
        </authorList>
    </citation>
    <scope>IDENTIFICATION</scope>
</reference>
<evidence type="ECO:0000256" key="3">
    <source>
        <dbReference type="ARBA" id="ARBA00023163"/>
    </source>
</evidence>
<dbReference type="InterPro" id="IPR009088">
    <property type="entry name" value="TFIIA_b-brl"/>
</dbReference>
<dbReference type="Proteomes" id="UP000887572">
    <property type="component" value="Unplaced"/>
</dbReference>
<dbReference type="Gene3D" id="1.10.287.100">
    <property type="match status" value="1"/>
</dbReference>
<evidence type="ECO:0000313" key="7">
    <source>
        <dbReference type="WBParaSite" id="Gr19_v10_g11954.t1"/>
    </source>
</evidence>
<evidence type="ECO:0000256" key="4">
    <source>
        <dbReference type="ARBA" id="ARBA00023242"/>
    </source>
</evidence>
<accession>A0A914GX26</accession>
<evidence type="ECO:0000256" key="1">
    <source>
        <dbReference type="ARBA" id="ARBA00004123"/>
    </source>
</evidence>
<dbReference type="Gene3D" id="2.30.18.10">
    <property type="entry name" value="Transcription factor IIA (TFIIA), beta-barrel domain"/>
    <property type="match status" value="1"/>
</dbReference>
<proteinExistence type="inferred from homology"/>
<evidence type="ECO:0000256" key="2">
    <source>
        <dbReference type="ARBA" id="ARBA00010059"/>
    </source>
</evidence>
<keyword evidence="6" id="KW-1185">Reference proteome</keyword>
<comment type="similarity">
    <text evidence="2">Belongs to the TFIIA subunit 1 family.</text>
</comment>
<name>A0A914GX26_GLORO</name>
<protein>
    <submittedName>
        <fullName evidence="7">Uncharacterized protein</fullName>
    </submittedName>
</protein>
<dbReference type="SUPFAM" id="SSF47396">
    <property type="entry name" value="Transcription factor IIA (TFIIA), alpha-helical domain"/>
    <property type="match status" value="1"/>
</dbReference>
<organism evidence="6 7">
    <name type="scientific">Globodera rostochiensis</name>
    <name type="common">Golden nematode worm</name>
    <name type="synonym">Heterodera rostochiensis</name>
    <dbReference type="NCBI Taxonomy" id="31243"/>
    <lineage>
        <taxon>Eukaryota</taxon>
        <taxon>Metazoa</taxon>
        <taxon>Ecdysozoa</taxon>
        <taxon>Nematoda</taxon>
        <taxon>Chromadorea</taxon>
        <taxon>Rhabditida</taxon>
        <taxon>Tylenchina</taxon>
        <taxon>Tylenchomorpha</taxon>
        <taxon>Tylenchoidea</taxon>
        <taxon>Heteroderidae</taxon>
        <taxon>Heteroderinae</taxon>
        <taxon>Globodera</taxon>
    </lineage>
</organism>
<evidence type="ECO:0000256" key="5">
    <source>
        <dbReference type="SAM" id="MobiDB-lite"/>
    </source>
</evidence>
<dbReference type="InterPro" id="IPR004855">
    <property type="entry name" value="TFIIA_asu/bsu"/>
</dbReference>
<comment type="subcellular location">
    <subcellularLocation>
        <location evidence="1">Nucleus</location>
    </subcellularLocation>
</comment>
<keyword evidence="3" id="KW-0804">Transcription</keyword>